<reference evidence="2" key="1">
    <citation type="submission" date="2016-12" db="EMBL/GenBank/DDBJ databases">
        <authorList>
            <person name="Varghese N."/>
            <person name="Submissions S."/>
        </authorList>
    </citation>
    <scope>NUCLEOTIDE SEQUENCE [LARGE SCALE GENOMIC DNA]</scope>
    <source>
        <strain evidence="2">DSM 18830</strain>
    </source>
</reference>
<dbReference type="STRING" id="416016.SAMN05443547_1916"/>
<dbReference type="InterPro" id="IPR047111">
    <property type="entry name" value="YbaP-like"/>
</dbReference>
<dbReference type="PANTHER" id="PTHR40590">
    <property type="entry name" value="CYTOPLASMIC PROTEIN-RELATED"/>
    <property type="match status" value="1"/>
</dbReference>
<sequence>MKYIILITTLFTSLFSYSQKLENSLLWKISGNGLKADSYLYGTIHITCDASLDENTIKALDKTQQLYLELDMDDKSMQMQMMKYMMMKDGTKLSTLLNEDDFRAVDDFLKKHMSMSAKMFDGFKPFIVSTMLYPKMIDCSFQSVESELMRVTKEQNEEIYGLETVEDQMNVFDTISYEIQAQELVKMAKSDLEKDKAELAKMMEVYKNKDIEGMLEMLDDSENKITSENQDVLLNNRNQNWIPLMVKTMKEKPTFFGVGAAHLAGEKGVIKLLRKQGFKVEAVK</sequence>
<dbReference type="EMBL" id="FRYK01000003">
    <property type="protein sequence ID" value="SHO73554.1"/>
    <property type="molecule type" value="Genomic_DNA"/>
</dbReference>
<evidence type="ECO:0000313" key="1">
    <source>
        <dbReference type="EMBL" id="SHO73554.1"/>
    </source>
</evidence>
<dbReference type="OrthoDB" id="9798714at2"/>
<dbReference type="RefSeq" id="WP_073583791.1">
    <property type="nucleotide sequence ID" value="NZ_CBCSEA010000005.1"/>
</dbReference>
<dbReference type="PANTHER" id="PTHR40590:SF1">
    <property type="entry name" value="CYTOPLASMIC PROTEIN"/>
    <property type="match status" value="1"/>
</dbReference>
<keyword evidence="2" id="KW-1185">Reference proteome</keyword>
<accession>A0A1M7ZXD6</accession>
<dbReference type="Proteomes" id="UP000184611">
    <property type="component" value="Unassembled WGS sequence"/>
</dbReference>
<evidence type="ECO:0000313" key="2">
    <source>
        <dbReference type="Proteomes" id="UP000184611"/>
    </source>
</evidence>
<dbReference type="CDD" id="cd14789">
    <property type="entry name" value="Tiki"/>
    <property type="match status" value="1"/>
</dbReference>
<name>A0A1M7ZXD6_9FLAO</name>
<dbReference type="InterPro" id="IPR002816">
    <property type="entry name" value="TraB/PrgY/GumN_fam"/>
</dbReference>
<dbReference type="Pfam" id="PF01963">
    <property type="entry name" value="TraB_PrgY_gumN"/>
    <property type="match status" value="1"/>
</dbReference>
<organism evidence="1 2">
    <name type="scientific">Flavobacterium cucumis</name>
    <dbReference type="NCBI Taxonomy" id="416016"/>
    <lineage>
        <taxon>Bacteria</taxon>
        <taxon>Pseudomonadati</taxon>
        <taxon>Bacteroidota</taxon>
        <taxon>Flavobacteriia</taxon>
        <taxon>Flavobacteriales</taxon>
        <taxon>Flavobacteriaceae</taxon>
        <taxon>Flavobacterium</taxon>
    </lineage>
</organism>
<proteinExistence type="predicted"/>
<gene>
    <name evidence="1" type="ORF">SAMN05443547_1916</name>
</gene>
<dbReference type="AlphaFoldDB" id="A0A1M7ZXD6"/>
<protein>
    <recommendedName>
        <fullName evidence="3">TraB family protein</fullName>
    </recommendedName>
</protein>
<evidence type="ECO:0008006" key="3">
    <source>
        <dbReference type="Google" id="ProtNLM"/>
    </source>
</evidence>